<reference evidence="1 2" key="1">
    <citation type="journal article" date="2019" name="Sci. Rep.">
        <title>Comparative genomics of chytrid fungi reveal insights into the obligate biotrophic and pathogenic lifestyle of Synchytrium endobioticum.</title>
        <authorList>
            <person name="van de Vossenberg B.T.L.H."/>
            <person name="Warris S."/>
            <person name="Nguyen H.D.T."/>
            <person name="van Gent-Pelzer M.P.E."/>
            <person name="Joly D.L."/>
            <person name="van de Geest H.C."/>
            <person name="Bonants P.J.M."/>
            <person name="Smith D.S."/>
            <person name="Levesque C.A."/>
            <person name="van der Lee T.A.J."/>
        </authorList>
    </citation>
    <scope>NUCLEOTIDE SEQUENCE [LARGE SCALE GENOMIC DNA]</scope>
    <source>
        <strain evidence="1 2">LEV6574</strain>
    </source>
</reference>
<proteinExistence type="predicted"/>
<evidence type="ECO:0000313" key="1">
    <source>
        <dbReference type="EMBL" id="TPX36854.1"/>
    </source>
</evidence>
<name>A0A507CFZ3_9FUNG</name>
<protein>
    <submittedName>
        <fullName evidence="1">Uncharacterized protein</fullName>
    </submittedName>
</protein>
<organism evidence="1 2">
    <name type="scientific">Synchytrium endobioticum</name>
    <dbReference type="NCBI Taxonomy" id="286115"/>
    <lineage>
        <taxon>Eukaryota</taxon>
        <taxon>Fungi</taxon>
        <taxon>Fungi incertae sedis</taxon>
        <taxon>Chytridiomycota</taxon>
        <taxon>Chytridiomycota incertae sedis</taxon>
        <taxon>Chytridiomycetes</taxon>
        <taxon>Synchytriales</taxon>
        <taxon>Synchytriaceae</taxon>
        <taxon>Synchytrium</taxon>
    </lineage>
</organism>
<dbReference type="Proteomes" id="UP000320475">
    <property type="component" value="Unassembled WGS sequence"/>
</dbReference>
<comment type="caution">
    <text evidence="1">The sequence shown here is derived from an EMBL/GenBank/DDBJ whole genome shotgun (WGS) entry which is preliminary data.</text>
</comment>
<dbReference type="EMBL" id="QEAM01000671">
    <property type="protein sequence ID" value="TPX36854.1"/>
    <property type="molecule type" value="Genomic_DNA"/>
</dbReference>
<accession>A0A507CFZ3</accession>
<dbReference type="AlphaFoldDB" id="A0A507CFZ3"/>
<sequence>MAMTRTAPQARKQAALRSSIRQCHKCSMRLLPAYVSNFLSRKADEGGTSRDADVTCRAAPVVRIATSLDEKPPLSASL</sequence>
<gene>
    <name evidence="1" type="ORF">SeLEV6574_g07981</name>
</gene>
<evidence type="ECO:0000313" key="2">
    <source>
        <dbReference type="Proteomes" id="UP000320475"/>
    </source>
</evidence>